<evidence type="ECO:0000313" key="4">
    <source>
        <dbReference type="Proteomes" id="UP001153714"/>
    </source>
</evidence>
<evidence type="ECO:0000259" key="2">
    <source>
        <dbReference type="PROSITE" id="PS50940"/>
    </source>
</evidence>
<dbReference type="GO" id="GO:0008061">
    <property type="term" value="F:chitin binding"/>
    <property type="evidence" value="ECO:0007669"/>
    <property type="project" value="InterPro"/>
</dbReference>
<reference evidence="3" key="2">
    <citation type="submission" date="2022-10" db="EMBL/GenBank/DDBJ databases">
        <authorList>
            <consortium name="ENA_rothamsted_submissions"/>
            <consortium name="culmorum"/>
            <person name="King R."/>
        </authorList>
    </citation>
    <scope>NUCLEOTIDE SEQUENCE</scope>
</reference>
<protein>
    <recommendedName>
        <fullName evidence="2">Chitin-binding type-2 domain-containing protein</fullName>
    </recommendedName>
</protein>
<feature type="domain" description="Chitin-binding type-2" evidence="2">
    <location>
        <begin position="88"/>
        <end position="145"/>
    </location>
</feature>
<dbReference type="InterPro" id="IPR002557">
    <property type="entry name" value="Chitin-bd_dom"/>
</dbReference>
<dbReference type="Proteomes" id="UP001153714">
    <property type="component" value="Chromosome 4"/>
</dbReference>
<proteinExistence type="predicted"/>
<dbReference type="SMART" id="SM00494">
    <property type="entry name" value="ChtBD2"/>
    <property type="match status" value="3"/>
</dbReference>
<evidence type="ECO:0000256" key="1">
    <source>
        <dbReference type="SAM" id="SignalP"/>
    </source>
</evidence>
<reference evidence="3" key="1">
    <citation type="submission" date="2021-12" db="EMBL/GenBank/DDBJ databases">
        <authorList>
            <person name="King R."/>
        </authorList>
    </citation>
    <scope>NUCLEOTIDE SEQUENCE</scope>
</reference>
<feature type="signal peptide" evidence="1">
    <location>
        <begin position="1"/>
        <end position="21"/>
    </location>
</feature>
<dbReference type="OrthoDB" id="8179045at2759"/>
<name>A0A9N9WHL8_9NEOP</name>
<organism evidence="3 4">
    <name type="scientific">Diatraea saccharalis</name>
    <name type="common">sugarcane borer</name>
    <dbReference type="NCBI Taxonomy" id="40085"/>
    <lineage>
        <taxon>Eukaryota</taxon>
        <taxon>Metazoa</taxon>
        <taxon>Ecdysozoa</taxon>
        <taxon>Arthropoda</taxon>
        <taxon>Hexapoda</taxon>
        <taxon>Insecta</taxon>
        <taxon>Pterygota</taxon>
        <taxon>Neoptera</taxon>
        <taxon>Endopterygota</taxon>
        <taxon>Lepidoptera</taxon>
        <taxon>Glossata</taxon>
        <taxon>Ditrysia</taxon>
        <taxon>Pyraloidea</taxon>
        <taxon>Crambidae</taxon>
        <taxon>Crambinae</taxon>
        <taxon>Diatraea</taxon>
    </lineage>
</organism>
<dbReference type="SUPFAM" id="SSF57625">
    <property type="entry name" value="Invertebrate chitin-binding proteins"/>
    <property type="match status" value="1"/>
</dbReference>
<keyword evidence="1" id="KW-0732">Signal</keyword>
<evidence type="ECO:0000313" key="3">
    <source>
        <dbReference type="EMBL" id="CAG9792118.1"/>
    </source>
</evidence>
<dbReference type="Gene3D" id="2.170.140.10">
    <property type="entry name" value="Chitin binding domain"/>
    <property type="match status" value="2"/>
</dbReference>
<dbReference type="GO" id="GO:0005576">
    <property type="term" value="C:extracellular region"/>
    <property type="evidence" value="ECO:0007669"/>
    <property type="project" value="InterPro"/>
</dbReference>
<dbReference type="Pfam" id="PF01607">
    <property type="entry name" value="CBM_14"/>
    <property type="match status" value="1"/>
</dbReference>
<dbReference type="AlphaFoldDB" id="A0A9N9WHL8"/>
<feature type="domain" description="Chitin-binding type-2" evidence="2">
    <location>
        <begin position="147"/>
        <end position="206"/>
    </location>
</feature>
<sequence>MANRIWVAVGIILSLSSQVQSAVDCNTTGVGRFADPTDTTCKKYTLCVYNSSTKIYTSYNYTCPTTLFNPNTGTCSPDYVCEVTNPASSLCTEDGYIPNPNSNCTGFIECVKINNTFTATNYSCPDDTFFNPNTTLCETSYKCPTPTFTCTAAGRFANEADSTCQTYYMCVLVSSNGTYVQEKYNCPSTSVFSPSSSFCTTSYACP</sequence>
<accession>A0A9N9WHL8</accession>
<feature type="chain" id="PRO_5040141986" description="Chitin-binding type-2 domain-containing protein" evidence="1">
    <location>
        <begin position="22"/>
        <end position="206"/>
    </location>
</feature>
<gene>
    <name evidence="3" type="ORF">DIATSA_LOCUS9679</name>
</gene>
<dbReference type="InterPro" id="IPR036508">
    <property type="entry name" value="Chitin-bd_dom_sf"/>
</dbReference>
<dbReference type="EMBL" id="OU893335">
    <property type="protein sequence ID" value="CAG9792118.1"/>
    <property type="molecule type" value="Genomic_DNA"/>
</dbReference>
<dbReference type="PROSITE" id="PS50940">
    <property type="entry name" value="CHIT_BIND_II"/>
    <property type="match status" value="2"/>
</dbReference>
<keyword evidence="4" id="KW-1185">Reference proteome</keyword>